<proteinExistence type="predicted"/>
<dbReference type="SUPFAM" id="SSF56801">
    <property type="entry name" value="Acetyl-CoA synthetase-like"/>
    <property type="match status" value="1"/>
</dbReference>
<evidence type="ECO:0000259" key="5">
    <source>
        <dbReference type="Pfam" id="PF00501"/>
    </source>
</evidence>
<evidence type="ECO:0008006" key="9">
    <source>
        <dbReference type="Google" id="ProtNLM"/>
    </source>
</evidence>
<dbReference type="Proteomes" id="UP000243015">
    <property type="component" value="Unassembled WGS sequence"/>
</dbReference>
<organism evidence="7 8">
    <name type="scientific">Trichophyton rubrum</name>
    <name type="common">Athlete's foot fungus</name>
    <name type="synonym">Epidermophyton rubrum</name>
    <dbReference type="NCBI Taxonomy" id="5551"/>
    <lineage>
        <taxon>Eukaryota</taxon>
        <taxon>Fungi</taxon>
        <taxon>Dikarya</taxon>
        <taxon>Ascomycota</taxon>
        <taxon>Pezizomycotina</taxon>
        <taxon>Eurotiomycetes</taxon>
        <taxon>Eurotiomycetidae</taxon>
        <taxon>Onygenales</taxon>
        <taxon>Arthrodermataceae</taxon>
        <taxon>Trichophyton</taxon>
    </lineage>
</organism>
<evidence type="ECO:0000256" key="3">
    <source>
        <dbReference type="SAM" id="MobiDB-lite"/>
    </source>
</evidence>
<dbReference type="GO" id="GO:0004467">
    <property type="term" value="F:long-chain fatty acid-CoA ligase activity"/>
    <property type="evidence" value="ECO:0007669"/>
    <property type="project" value="TreeGrafter"/>
</dbReference>
<sequence>MLFSSEPALQAAAAQYSQQPPKGTPESVPVPNSELPGRSKVYRHWKVGSKELPKTLDPKVRTCHDMFESSASLYPKRPCLGYRPWIPATKSYGPYVWMDYQTVQKRRAAIGVGLAELHERIGVQGRNYGVGLWCQNRPEWQLVDLACMSQGIFSVSIYETLGPEATEYIIQNTELACVACSLPHVPTLLKLKPRLPTLKFIVCLEDLDSDEPQGHTKRDILNPIAKELGVTIYTLKEVEELGASLNRPYTLPSPDDIVTINYTSGTTGLPKGVVLTHANAVAAASCSLSAFPQGPGDVACSYLPLAHIYGRMIEQTLLWGGGQIGYFHGNILELVDDFKLLRPTVLASVPRLYSRFGGAIRAATVEQPGFKGALSRHVVATKTTNLVDAKPQDATYKHSVYDRIWTKKVAAGLGFDRMRCMVSGSAPLDASLHQFLRVAFGTNIVQGYGLTESYAIATCQGNHDLTAGHCGSVAIAQEACLLSLPEMDYSVDDKPYPRGELLLRGNTVFREYFKNPEETAKAMTEDGWFRTGDVCQIDEHGRFHIIDRRKNLLKLAQGEYVSPERLEGIYQSSCPYIAQAFVHGDSIQSHLVAILGVQPDIFAPFASKVLKKQIAMGDTEALKAAASDEKVVLAVLRDMEHAARVNKLSGYEKVKNVALMVDPFSIDNGLLTPTLKLKRPQSVKMYRDIFDKLYAHLPDLSAGKGAKAKLERAARPTLVGTLSFSQHQQSRCNGVHKVAASNSAAMRFSYSSVLFSLLALSSNALSAASSLTVALPSSVRIGSLPSSTYATLTTISQPNGPLKAPLSHLSTFVFNDISLPTASTGSEKPISYLLDIHSKSHVFAPYRVDVSSETGKIIGVWGTYRGNPWDNKGAEKIISGGDYEPGVVVVEAKVLAKKDFYEQREKFSPLALLRNPMLLLAIFALAVTFGMPYLIENMDPETREEFEKQRAAKRNKPANPAQGFDLAGWMAGTNPNLIDTGNPAASSGREQESAAAAMRRRG</sequence>
<evidence type="ECO:0000313" key="7">
    <source>
        <dbReference type="EMBL" id="OAL67250.1"/>
    </source>
</evidence>
<dbReference type="Pfam" id="PF09430">
    <property type="entry name" value="EMC7_beta-sandw"/>
    <property type="match status" value="1"/>
</dbReference>
<dbReference type="EMBL" id="LHPM01000011">
    <property type="protein sequence ID" value="OAL67250.1"/>
    <property type="molecule type" value="Genomic_DNA"/>
</dbReference>
<feature type="domain" description="AMP-dependent synthetase/ligase" evidence="5">
    <location>
        <begin position="67"/>
        <end position="513"/>
    </location>
</feature>
<gene>
    <name evidence="7" type="ORF">A7C99_1667</name>
</gene>
<keyword evidence="4" id="KW-1133">Transmembrane helix</keyword>
<dbReference type="InterPro" id="IPR000873">
    <property type="entry name" value="AMP-dep_synth/lig_dom"/>
</dbReference>
<keyword evidence="1" id="KW-0547">Nucleotide-binding</keyword>
<dbReference type="AlphaFoldDB" id="A0A178F4C4"/>
<name>A0A178F4C4_TRIRU</name>
<evidence type="ECO:0000313" key="8">
    <source>
        <dbReference type="Proteomes" id="UP000243015"/>
    </source>
</evidence>
<dbReference type="PROSITE" id="PS00455">
    <property type="entry name" value="AMP_BINDING"/>
    <property type="match status" value="1"/>
</dbReference>
<evidence type="ECO:0000256" key="1">
    <source>
        <dbReference type="ARBA" id="ARBA00022741"/>
    </source>
</evidence>
<feature type="region of interest" description="Disordered" evidence="3">
    <location>
        <begin position="1"/>
        <end position="37"/>
    </location>
</feature>
<dbReference type="GO" id="GO:0005524">
    <property type="term" value="F:ATP binding"/>
    <property type="evidence" value="ECO:0007669"/>
    <property type="project" value="UniProtKB-KW"/>
</dbReference>
<dbReference type="InterPro" id="IPR020845">
    <property type="entry name" value="AMP-binding_CS"/>
</dbReference>
<dbReference type="VEuPathDB" id="FungiDB:TERG_08952"/>
<keyword evidence="2" id="KW-0067">ATP-binding</keyword>
<dbReference type="InterPro" id="IPR019008">
    <property type="entry name" value="Beta_sandwich_EMC7"/>
</dbReference>
<feature type="region of interest" description="Disordered" evidence="3">
    <location>
        <begin position="945"/>
        <end position="1002"/>
    </location>
</feature>
<feature type="compositionally biased region" description="Polar residues" evidence="3">
    <location>
        <begin position="973"/>
        <end position="985"/>
    </location>
</feature>
<dbReference type="GO" id="GO:0005783">
    <property type="term" value="C:endoplasmic reticulum"/>
    <property type="evidence" value="ECO:0007669"/>
    <property type="project" value="TreeGrafter"/>
</dbReference>
<comment type="caution">
    <text evidence="7">The sequence shown here is derived from an EMBL/GenBank/DDBJ whole genome shotgun (WGS) entry which is preliminary data.</text>
</comment>
<dbReference type="Pfam" id="PF00501">
    <property type="entry name" value="AMP-binding"/>
    <property type="match status" value="1"/>
</dbReference>
<dbReference type="InterPro" id="IPR042099">
    <property type="entry name" value="ANL_N_sf"/>
</dbReference>
<evidence type="ECO:0000259" key="6">
    <source>
        <dbReference type="Pfam" id="PF09430"/>
    </source>
</evidence>
<dbReference type="Gene3D" id="3.40.50.12780">
    <property type="entry name" value="N-terminal domain of ligase-like"/>
    <property type="match status" value="1"/>
</dbReference>
<reference evidence="7 8" key="1">
    <citation type="submission" date="2016-05" db="EMBL/GenBank/DDBJ databases">
        <title>Genome sequencing of Trichophyton rubrum CMCC(F)T1i isolated from hair.</title>
        <authorList>
            <person name="Zhan P."/>
            <person name="Tao Y."/>
            <person name="Liu W."/>
        </authorList>
    </citation>
    <scope>NUCLEOTIDE SEQUENCE [LARGE SCALE GENOMIC DNA]</scope>
    <source>
        <strain evidence="8">CMCC(F)T1i</strain>
    </source>
</reference>
<dbReference type="PANTHER" id="PTHR43272">
    <property type="entry name" value="LONG-CHAIN-FATTY-ACID--COA LIGASE"/>
    <property type="match status" value="1"/>
</dbReference>
<keyword evidence="4" id="KW-0812">Transmembrane</keyword>
<feature type="transmembrane region" description="Helical" evidence="4">
    <location>
        <begin position="917"/>
        <end position="935"/>
    </location>
</feature>
<feature type="domain" description="ER membrane protein complex subunit 7 beta-sandwich" evidence="6">
    <location>
        <begin position="799"/>
        <end position="920"/>
    </location>
</feature>
<accession>A0A178F4C4</accession>
<keyword evidence="4" id="KW-0472">Membrane</keyword>
<dbReference type="PANTHER" id="PTHR43272:SF33">
    <property type="entry name" value="AMP-BINDING DOMAIN-CONTAINING PROTEIN-RELATED"/>
    <property type="match status" value="1"/>
</dbReference>
<evidence type="ECO:0000256" key="4">
    <source>
        <dbReference type="SAM" id="Phobius"/>
    </source>
</evidence>
<feature type="compositionally biased region" description="Low complexity" evidence="3">
    <location>
        <begin position="1"/>
        <end position="21"/>
    </location>
</feature>
<protein>
    <recommendedName>
        <fullName evidence="9">AMP-dependent synthetase/ligase domain-containing protein</fullName>
    </recommendedName>
</protein>
<evidence type="ECO:0000256" key="2">
    <source>
        <dbReference type="ARBA" id="ARBA00022840"/>
    </source>
</evidence>
<dbReference type="VEuPathDB" id="FungiDB:TERG_08953"/>
<dbReference type="GO" id="GO:0016020">
    <property type="term" value="C:membrane"/>
    <property type="evidence" value="ECO:0007669"/>
    <property type="project" value="TreeGrafter"/>
</dbReference>